<evidence type="ECO:0000313" key="6">
    <source>
        <dbReference type="EMBL" id="QZA78282.1"/>
    </source>
</evidence>
<keyword evidence="7" id="KW-1185">Reference proteome</keyword>
<dbReference type="Pfam" id="PF00126">
    <property type="entry name" value="HTH_1"/>
    <property type="match status" value="1"/>
</dbReference>
<dbReference type="PANTHER" id="PTHR30537">
    <property type="entry name" value="HTH-TYPE TRANSCRIPTIONAL REGULATOR"/>
    <property type="match status" value="1"/>
</dbReference>
<dbReference type="Proteomes" id="UP000825679">
    <property type="component" value="Chromosome"/>
</dbReference>
<evidence type="ECO:0000259" key="5">
    <source>
        <dbReference type="PROSITE" id="PS50931"/>
    </source>
</evidence>
<organism evidence="6 7">
    <name type="scientific">Deefgea tanakiae</name>
    <dbReference type="NCBI Taxonomy" id="2865840"/>
    <lineage>
        <taxon>Bacteria</taxon>
        <taxon>Pseudomonadati</taxon>
        <taxon>Pseudomonadota</taxon>
        <taxon>Betaproteobacteria</taxon>
        <taxon>Neisseriales</taxon>
        <taxon>Chitinibacteraceae</taxon>
        <taxon>Deefgea</taxon>
    </lineage>
</organism>
<dbReference type="CDD" id="cd08422">
    <property type="entry name" value="PBP2_CrgA_like"/>
    <property type="match status" value="1"/>
</dbReference>
<dbReference type="Pfam" id="PF03466">
    <property type="entry name" value="LysR_substrate"/>
    <property type="match status" value="1"/>
</dbReference>
<dbReference type="InterPro" id="IPR058163">
    <property type="entry name" value="LysR-type_TF_proteobact-type"/>
</dbReference>
<dbReference type="EMBL" id="CP081150">
    <property type="protein sequence ID" value="QZA78282.1"/>
    <property type="molecule type" value="Genomic_DNA"/>
</dbReference>
<dbReference type="PROSITE" id="PS50931">
    <property type="entry name" value="HTH_LYSR"/>
    <property type="match status" value="1"/>
</dbReference>
<dbReference type="SUPFAM" id="SSF46785">
    <property type="entry name" value="Winged helix' DNA-binding domain"/>
    <property type="match status" value="1"/>
</dbReference>
<evidence type="ECO:0000256" key="2">
    <source>
        <dbReference type="ARBA" id="ARBA00023015"/>
    </source>
</evidence>
<comment type="similarity">
    <text evidence="1">Belongs to the LysR transcriptional regulatory family.</text>
</comment>
<keyword evidence="3" id="KW-0238">DNA-binding</keyword>
<dbReference type="InterPro" id="IPR005119">
    <property type="entry name" value="LysR_subst-bd"/>
</dbReference>
<dbReference type="PANTHER" id="PTHR30537:SF5">
    <property type="entry name" value="HTH-TYPE TRANSCRIPTIONAL ACTIVATOR TTDR-RELATED"/>
    <property type="match status" value="1"/>
</dbReference>
<feature type="domain" description="HTH lysR-type" evidence="5">
    <location>
        <begin position="1"/>
        <end position="63"/>
    </location>
</feature>
<reference evidence="6 7" key="1">
    <citation type="submission" date="2021-08" db="EMBL/GenBank/DDBJ databases">
        <title>complete genome sequencing of Deefgea sp. D25.</title>
        <authorList>
            <person name="Bae J.-W."/>
            <person name="Gim D.-H."/>
        </authorList>
    </citation>
    <scope>NUCLEOTIDE SEQUENCE [LARGE SCALE GENOMIC DNA]</scope>
    <source>
        <strain evidence="6 7">D25</strain>
    </source>
</reference>
<keyword evidence="4" id="KW-0804">Transcription</keyword>
<dbReference type="InterPro" id="IPR000847">
    <property type="entry name" value="LysR_HTH_N"/>
</dbReference>
<dbReference type="InterPro" id="IPR036388">
    <property type="entry name" value="WH-like_DNA-bd_sf"/>
</dbReference>
<evidence type="ECO:0000256" key="4">
    <source>
        <dbReference type="ARBA" id="ARBA00023163"/>
    </source>
</evidence>
<protein>
    <submittedName>
        <fullName evidence="6">LysR family transcriptional regulator</fullName>
    </submittedName>
</protein>
<dbReference type="Gene3D" id="3.40.190.290">
    <property type="match status" value="1"/>
</dbReference>
<dbReference type="RefSeq" id="WP_221006737.1">
    <property type="nucleotide sequence ID" value="NZ_CP081150.1"/>
</dbReference>
<proteinExistence type="inferred from homology"/>
<name>A0ABX8Z6R5_9NEIS</name>
<evidence type="ECO:0000313" key="7">
    <source>
        <dbReference type="Proteomes" id="UP000825679"/>
    </source>
</evidence>
<dbReference type="Gene3D" id="1.10.10.10">
    <property type="entry name" value="Winged helix-like DNA-binding domain superfamily/Winged helix DNA-binding domain"/>
    <property type="match status" value="1"/>
</dbReference>
<evidence type="ECO:0000256" key="1">
    <source>
        <dbReference type="ARBA" id="ARBA00009437"/>
    </source>
</evidence>
<sequence length="304" mass="33376">MRLQLESLPGLALFACVVRHGSMSSAAKELGLSRSSVSKQLTKFEQHLGARLLQRTTRQLALTELGEEVWREAQAIELALDNVAAITDNYRQHVKGRLKVSCSSSIGRAHLLPLLPEFMQQYPEIDLVLLFEDRMADLAAEQIDLAIRIGHLPDSSLVARKLGELEWQLVASPAYLAKYPAPSTPQALTQHNCLCYRNNTTTMDVWRFMANEDVISIQVSGTLAINDAGALVDAACAGHGVLLIDRVLLRTALASGQLLPLLANYPPAPGLPVYAVYPAREWLPAKTSAMVNFLLQSFAPRLQT</sequence>
<gene>
    <name evidence="6" type="ORF">K4H28_02365</name>
</gene>
<dbReference type="SUPFAM" id="SSF53850">
    <property type="entry name" value="Periplasmic binding protein-like II"/>
    <property type="match status" value="1"/>
</dbReference>
<accession>A0ABX8Z6R5</accession>
<keyword evidence="2" id="KW-0805">Transcription regulation</keyword>
<dbReference type="InterPro" id="IPR036390">
    <property type="entry name" value="WH_DNA-bd_sf"/>
</dbReference>
<evidence type="ECO:0000256" key="3">
    <source>
        <dbReference type="ARBA" id="ARBA00023125"/>
    </source>
</evidence>